<keyword evidence="6" id="KW-1185">Reference proteome</keyword>
<dbReference type="Pfam" id="PF14011">
    <property type="entry name" value="ESX-1_EspG"/>
    <property type="match status" value="1"/>
</dbReference>
<dbReference type="EMBL" id="SMKV01000025">
    <property type="protein sequence ID" value="TDC90412.1"/>
    <property type="molecule type" value="Genomic_DNA"/>
</dbReference>
<evidence type="ECO:0000256" key="2">
    <source>
        <dbReference type="ARBA" id="ARBA00006411"/>
    </source>
</evidence>
<organism evidence="5 6">
    <name type="scientific">Saccharopolyspora aridisoli</name>
    <dbReference type="NCBI Taxonomy" id="2530385"/>
    <lineage>
        <taxon>Bacteria</taxon>
        <taxon>Bacillati</taxon>
        <taxon>Actinomycetota</taxon>
        <taxon>Actinomycetes</taxon>
        <taxon>Pseudonocardiales</taxon>
        <taxon>Pseudonocardiaceae</taxon>
        <taxon>Saccharopolyspora</taxon>
    </lineage>
</organism>
<proteinExistence type="inferred from homology"/>
<dbReference type="AlphaFoldDB" id="A0A4R4UMZ8"/>
<dbReference type="OrthoDB" id="5175124at2"/>
<sequence length="274" mass="30028">MSVLGRWQLPPVHLDIVLKYLRIDGLTLPISTRSFGHTADQFSAIGKAELPIMEANGVVADDEVVPPLVDALRTLATPYLWVDSMWFPEPGSDHCWRTVAVFTEGNRIVLGVQAPSEDPQRGGLLTVEVHQNAPLPAVVLGTLPPAKPGGHGPIRVPHSSMQGDQVEDYDPASMMETATRKRGSSGDQQVELYEKIGKAQHVRIGQIAANMRDQHGRRRRTPVVSWFDNAEPDGRYLNRVERASTGEPLYALLPADAGLIGNEINSLVNQVRQS</sequence>
<evidence type="ECO:0000256" key="4">
    <source>
        <dbReference type="ARBA" id="ARBA00023186"/>
    </source>
</evidence>
<gene>
    <name evidence="5" type="ORF">E1161_19070</name>
</gene>
<protein>
    <submittedName>
        <fullName evidence="5">ESX secretion-associated protein EspG</fullName>
    </submittedName>
</protein>
<accession>A0A4R4UMZ8</accession>
<reference evidence="5 6" key="1">
    <citation type="submission" date="2019-03" db="EMBL/GenBank/DDBJ databases">
        <title>Draft genome sequences of novel Actinobacteria.</title>
        <authorList>
            <person name="Sahin N."/>
            <person name="Ay H."/>
            <person name="Saygin H."/>
        </authorList>
    </citation>
    <scope>NUCLEOTIDE SEQUENCE [LARGE SCALE GENOMIC DNA]</scope>
    <source>
        <strain evidence="5 6">16K404</strain>
    </source>
</reference>
<evidence type="ECO:0000256" key="1">
    <source>
        <dbReference type="ARBA" id="ARBA00004496"/>
    </source>
</evidence>
<dbReference type="InterPro" id="IPR025734">
    <property type="entry name" value="EspG"/>
</dbReference>
<name>A0A4R4UMZ8_9PSEU</name>
<keyword evidence="4" id="KW-0143">Chaperone</keyword>
<dbReference type="Proteomes" id="UP000294744">
    <property type="component" value="Unassembled WGS sequence"/>
</dbReference>
<comment type="subcellular location">
    <subcellularLocation>
        <location evidence="1">Cytoplasm</location>
    </subcellularLocation>
</comment>
<evidence type="ECO:0000313" key="5">
    <source>
        <dbReference type="EMBL" id="TDC90412.1"/>
    </source>
</evidence>
<comment type="similarity">
    <text evidence="2">Belongs to the EspG family.</text>
</comment>
<evidence type="ECO:0000256" key="3">
    <source>
        <dbReference type="ARBA" id="ARBA00022490"/>
    </source>
</evidence>
<dbReference type="RefSeq" id="WP_132625163.1">
    <property type="nucleotide sequence ID" value="NZ_SMKV01000025.1"/>
</dbReference>
<keyword evidence="3" id="KW-0963">Cytoplasm</keyword>
<comment type="caution">
    <text evidence="5">The sequence shown here is derived from an EMBL/GenBank/DDBJ whole genome shotgun (WGS) entry which is preliminary data.</text>
</comment>
<evidence type="ECO:0000313" key="6">
    <source>
        <dbReference type="Proteomes" id="UP000294744"/>
    </source>
</evidence>